<dbReference type="CDD" id="cd17249">
    <property type="entry name" value="RMtype1_S_EcoR124I-TRD2-CR2_like"/>
    <property type="match status" value="1"/>
</dbReference>
<dbReference type="PANTHER" id="PTHR30408:SF12">
    <property type="entry name" value="TYPE I RESTRICTION ENZYME MJAVIII SPECIFICITY SUBUNIT"/>
    <property type="match status" value="1"/>
</dbReference>
<dbReference type="EMBL" id="ALAB01000002">
    <property type="protein sequence ID" value="EJI86760.1"/>
    <property type="molecule type" value="Genomic_DNA"/>
</dbReference>
<protein>
    <submittedName>
        <fullName evidence="5">Restriction modification system specificity subunit</fullName>
    </submittedName>
</protein>
<evidence type="ECO:0000256" key="2">
    <source>
        <dbReference type="ARBA" id="ARBA00022747"/>
    </source>
</evidence>
<dbReference type="AlphaFoldDB" id="J1YFL8"/>
<evidence type="ECO:0000313" key="5">
    <source>
        <dbReference type="EMBL" id="EJI86760.1"/>
    </source>
</evidence>
<comment type="similarity">
    <text evidence="1">Belongs to the type-I restriction system S methylase family.</text>
</comment>
<evidence type="ECO:0000256" key="3">
    <source>
        <dbReference type="ARBA" id="ARBA00023125"/>
    </source>
</evidence>
<name>J1YFL8_9ALTE</name>
<evidence type="ECO:0000313" key="6">
    <source>
        <dbReference type="Proteomes" id="UP000012043"/>
    </source>
</evidence>
<dbReference type="Gene3D" id="3.90.220.20">
    <property type="entry name" value="DNA methylase specificity domains"/>
    <property type="match status" value="2"/>
</dbReference>
<evidence type="ECO:0000259" key="4">
    <source>
        <dbReference type="Pfam" id="PF01420"/>
    </source>
</evidence>
<sequence length="433" mass="48137">MSKTIKNTATKEEGKNALVPKLRFPEFRGAVGWTPVALGEASVPVTERVGERKLTPVSISAGIGFVPQAERFGRDISGNQYQLYTLVRDGDFVFNKGNSLKFPQGCIYLLERWGQVAAPNVFICFRMKDGYSNGFFQQCFEQNQHGRQLKRHITSGARSNGLLNISKDTFFGVEIPTPSPAEQQKIAECLSSVDELIATQAQKLDALKTHKKGLMQQLFPREDETQPRFRFPEFQNTGEWEIKTMGSFASFSSGGTPSKDNPAYWNGSIPWVSASSMYDLIIKKADHYVTPLAIGKGTRIAKKGSILILVRGSMLFKRVPICIAGIDVAFNQDVKALDVDTSINTSFLLYQLSAFQSRIPINETGIGAGKIELEHLKGFELFFPEVHEQQRIADCLTNLDDLITTETKKLEALKAHKKGLMQQLFPSLGEAEA</sequence>
<proteinExistence type="inferred from homology"/>
<dbReference type="GO" id="GO:0003677">
    <property type="term" value="F:DNA binding"/>
    <property type="evidence" value="ECO:0007669"/>
    <property type="project" value="UniProtKB-KW"/>
</dbReference>
<organism evidence="5 6">
    <name type="scientific">Alishewanella aestuarii B11</name>
    <dbReference type="NCBI Taxonomy" id="1197174"/>
    <lineage>
        <taxon>Bacteria</taxon>
        <taxon>Pseudomonadati</taxon>
        <taxon>Pseudomonadota</taxon>
        <taxon>Gammaproteobacteria</taxon>
        <taxon>Alteromonadales</taxon>
        <taxon>Alteromonadaceae</taxon>
        <taxon>Alishewanella</taxon>
    </lineage>
</organism>
<feature type="domain" description="Type I restriction modification DNA specificity" evidence="4">
    <location>
        <begin position="149"/>
        <end position="208"/>
    </location>
</feature>
<keyword evidence="2" id="KW-0680">Restriction system</keyword>
<dbReference type="RefSeq" id="WP_008606540.1">
    <property type="nucleotide sequence ID" value="NZ_ALAB01000002.1"/>
</dbReference>
<dbReference type="PATRIC" id="fig|1197174.4.peg.300"/>
<accession>J1YFL8</accession>
<dbReference type="PANTHER" id="PTHR30408">
    <property type="entry name" value="TYPE-1 RESTRICTION ENZYME ECOKI SPECIFICITY PROTEIN"/>
    <property type="match status" value="1"/>
</dbReference>
<dbReference type="InterPro" id="IPR000055">
    <property type="entry name" value="Restrct_endonuc_typeI_TRD"/>
</dbReference>
<dbReference type="Gene3D" id="1.10.287.1120">
    <property type="entry name" value="Bipartite methylase S protein"/>
    <property type="match status" value="1"/>
</dbReference>
<comment type="caution">
    <text evidence="5">The sequence shown here is derived from an EMBL/GenBank/DDBJ whole genome shotgun (WGS) entry which is preliminary data.</text>
</comment>
<dbReference type="Pfam" id="PF01420">
    <property type="entry name" value="Methylase_S"/>
    <property type="match status" value="2"/>
</dbReference>
<dbReference type="Proteomes" id="UP000012043">
    <property type="component" value="Unassembled WGS sequence"/>
</dbReference>
<evidence type="ECO:0000256" key="1">
    <source>
        <dbReference type="ARBA" id="ARBA00010923"/>
    </source>
</evidence>
<dbReference type="REBASE" id="53292">
    <property type="entry name" value="S.AaeB11ORF3030P"/>
</dbReference>
<dbReference type="InterPro" id="IPR044946">
    <property type="entry name" value="Restrct_endonuc_typeI_TRD_sf"/>
</dbReference>
<reference evidence="5 6" key="1">
    <citation type="journal article" date="2012" name="J. Bacteriol.">
        <title>Genome Sequence of Pectin-Degrading Alishewanella aestuarii Strain B11T, Isolated from Tidal Flat Sediment.</title>
        <authorList>
            <person name="Jung J."/>
            <person name="Choi S."/>
            <person name="Chun J."/>
            <person name="Park W."/>
        </authorList>
    </citation>
    <scope>NUCLEOTIDE SEQUENCE [LARGE SCALE GENOMIC DNA]</scope>
    <source>
        <strain evidence="5 6">B11</strain>
    </source>
</reference>
<dbReference type="GO" id="GO:0009307">
    <property type="term" value="P:DNA restriction-modification system"/>
    <property type="evidence" value="ECO:0007669"/>
    <property type="project" value="UniProtKB-KW"/>
</dbReference>
<keyword evidence="3" id="KW-0238">DNA-binding</keyword>
<keyword evidence="6" id="KW-1185">Reference proteome</keyword>
<feature type="domain" description="Type I restriction modification DNA specificity" evidence="4">
    <location>
        <begin position="239"/>
        <end position="414"/>
    </location>
</feature>
<dbReference type="SUPFAM" id="SSF116734">
    <property type="entry name" value="DNA methylase specificity domain"/>
    <property type="match status" value="2"/>
</dbReference>
<dbReference type="InterPro" id="IPR052021">
    <property type="entry name" value="Type-I_RS_S_subunit"/>
</dbReference>
<gene>
    <name evidence="5" type="ORF">AEST_03060</name>
</gene>